<dbReference type="Proteomes" id="UP001177023">
    <property type="component" value="Unassembled WGS sequence"/>
</dbReference>
<organism evidence="1 2">
    <name type="scientific">Mesorhabditis spiculigera</name>
    <dbReference type="NCBI Taxonomy" id="96644"/>
    <lineage>
        <taxon>Eukaryota</taxon>
        <taxon>Metazoa</taxon>
        <taxon>Ecdysozoa</taxon>
        <taxon>Nematoda</taxon>
        <taxon>Chromadorea</taxon>
        <taxon>Rhabditida</taxon>
        <taxon>Rhabditina</taxon>
        <taxon>Rhabditomorpha</taxon>
        <taxon>Rhabditoidea</taxon>
        <taxon>Rhabditidae</taxon>
        <taxon>Mesorhabditinae</taxon>
        <taxon>Mesorhabditis</taxon>
    </lineage>
</organism>
<reference evidence="1" key="1">
    <citation type="submission" date="2023-06" db="EMBL/GenBank/DDBJ databases">
        <authorList>
            <person name="Delattre M."/>
        </authorList>
    </citation>
    <scope>NUCLEOTIDE SEQUENCE</scope>
    <source>
        <strain evidence="1">AF72</strain>
    </source>
</reference>
<protein>
    <submittedName>
        <fullName evidence="1">Uncharacterized protein</fullName>
    </submittedName>
</protein>
<name>A0AA36CMK3_9BILA</name>
<gene>
    <name evidence="1" type="ORF">MSPICULIGERA_LOCUS9778</name>
</gene>
<sequence length="85" mass="9789">MEEECSKQKLKKLILHDNASLPANDAGLLQYGGDFLLLEIDKNKAKPRRNRRIVFLQTITKTIIGERKIKRSSVEIDESMFFEPA</sequence>
<dbReference type="EMBL" id="CATQJA010002559">
    <property type="protein sequence ID" value="CAJ0571369.1"/>
    <property type="molecule type" value="Genomic_DNA"/>
</dbReference>
<proteinExistence type="predicted"/>
<evidence type="ECO:0000313" key="2">
    <source>
        <dbReference type="Proteomes" id="UP001177023"/>
    </source>
</evidence>
<keyword evidence="2" id="KW-1185">Reference proteome</keyword>
<accession>A0AA36CMK3</accession>
<dbReference type="AlphaFoldDB" id="A0AA36CMK3"/>
<comment type="caution">
    <text evidence="1">The sequence shown here is derived from an EMBL/GenBank/DDBJ whole genome shotgun (WGS) entry which is preliminary data.</text>
</comment>
<feature type="non-terminal residue" evidence="1">
    <location>
        <position position="1"/>
    </location>
</feature>
<evidence type="ECO:0000313" key="1">
    <source>
        <dbReference type="EMBL" id="CAJ0571369.1"/>
    </source>
</evidence>